<dbReference type="EMBL" id="CAJSTJ010000144">
    <property type="protein sequence ID" value="CAG7561888.1"/>
    <property type="molecule type" value="Genomic_DNA"/>
</dbReference>
<dbReference type="PANTHER" id="PTHR13947:SF37">
    <property type="entry name" value="LD18367P"/>
    <property type="match status" value="1"/>
</dbReference>
<comment type="caution">
    <text evidence="3">The sequence shown here is derived from an EMBL/GenBank/DDBJ whole genome shotgun (WGS) entry which is preliminary data.</text>
</comment>
<protein>
    <recommendedName>
        <fullName evidence="2">N-acetyltransferase domain-containing protein</fullName>
    </recommendedName>
</protein>
<dbReference type="PROSITE" id="PS51186">
    <property type="entry name" value="GNAT"/>
    <property type="match status" value="1"/>
</dbReference>
<dbReference type="GO" id="GO:0008080">
    <property type="term" value="F:N-acetyltransferase activity"/>
    <property type="evidence" value="ECO:0007669"/>
    <property type="project" value="InterPro"/>
</dbReference>
<gene>
    <name evidence="3" type="ORF">FEQUK3_LOCUS7578</name>
</gene>
<keyword evidence="1" id="KW-0808">Transferase</keyword>
<evidence type="ECO:0000313" key="3">
    <source>
        <dbReference type="EMBL" id="CAG7561888.1"/>
    </source>
</evidence>
<dbReference type="InterPro" id="IPR050769">
    <property type="entry name" value="NAT_camello-type"/>
</dbReference>
<evidence type="ECO:0000256" key="1">
    <source>
        <dbReference type="ARBA" id="ARBA00022679"/>
    </source>
</evidence>
<dbReference type="Proteomes" id="UP000693738">
    <property type="component" value="Unassembled WGS sequence"/>
</dbReference>
<reference evidence="3" key="1">
    <citation type="submission" date="2021-05" db="EMBL/GenBank/DDBJ databases">
        <authorList>
            <person name="Khan N."/>
        </authorList>
    </citation>
    <scope>NUCLEOTIDE SEQUENCE</scope>
</reference>
<sequence length="167" mass="19086">MTFSKPTKSFTLRTHQPGDMGYITHRHGAIYAKEYNFDYRCESLVSRITADFLDNFNPALERCWIAEKDGQFLGSIMLVQDKKPKTAKLRLLLVEESARGLGVGTALIQACIDFAREAGYERVDLWTQSILEGARRLYKKAGFELIETQPHCDWGVDVVGEFWSMKL</sequence>
<organism evidence="3 4">
    <name type="scientific">Fusarium equiseti</name>
    <name type="common">Fusarium scirpi</name>
    <dbReference type="NCBI Taxonomy" id="61235"/>
    <lineage>
        <taxon>Eukaryota</taxon>
        <taxon>Fungi</taxon>
        <taxon>Dikarya</taxon>
        <taxon>Ascomycota</taxon>
        <taxon>Pezizomycotina</taxon>
        <taxon>Sordariomycetes</taxon>
        <taxon>Hypocreomycetidae</taxon>
        <taxon>Hypocreales</taxon>
        <taxon>Nectriaceae</taxon>
        <taxon>Fusarium</taxon>
        <taxon>Fusarium incarnatum-equiseti species complex</taxon>
    </lineage>
</organism>
<proteinExistence type="predicted"/>
<evidence type="ECO:0000259" key="2">
    <source>
        <dbReference type="PROSITE" id="PS51186"/>
    </source>
</evidence>
<evidence type="ECO:0000313" key="4">
    <source>
        <dbReference type="Proteomes" id="UP000693738"/>
    </source>
</evidence>
<dbReference type="InterPro" id="IPR000182">
    <property type="entry name" value="GNAT_dom"/>
</dbReference>
<dbReference type="CDD" id="cd04301">
    <property type="entry name" value="NAT_SF"/>
    <property type="match status" value="1"/>
</dbReference>
<dbReference type="Pfam" id="PF00583">
    <property type="entry name" value="Acetyltransf_1"/>
    <property type="match status" value="1"/>
</dbReference>
<feature type="domain" description="N-acetyltransferase" evidence="2">
    <location>
        <begin position="23"/>
        <end position="167"/>
    </location>
</feature>
<name>A0A8J2IQG5_FUSEQ</name>
<dbReference type="AlphaFoldDB" id="A0A8J2IQG5"/>
<accession>A0A8J2IQG5</accession>
<dbReference type="PANTHER" id="PTHR13947">
    <property type="entry name" value="GNAT FAMILY N-ACETYLTRANSFERASE"/>
    <property type="match status" value="1"/>
</dbReference>